<dbReference type="Gene3D" id="3.40.50.150">
    <property type="entry name" value="Vaccinia Virus protein VP39"/>
    <property type="match status" value="1"/>
</dbReference>
<comment type="caution">
    <text evidence="1">The sequence shown here is derived from an EMBL/GenBank/DDBJ whole genome shotgun (WGS) entry which is preliminary data.</text>
</comment>
<proteinExistence type="predicted"/>
<keyword evidence="1" id="KW-0489">Methyltransferase</keyword>
<protein>
    <submittedName>
        <fullName evidence="1">SAM-dependent methyltransferase</fullName>
    </submittedName>
</protein>
<dbReference type="Proteomes" id="UP001501509">
    <property type="component" value="Unassembled WGS sequence"/>
</dbReference>
<dbReference type="EMBL" id="BAAATD010000003">
    <property type="protein sequence ID" value="GAA2590766.1"/>
    <property type="molecule type" value="Genomic_DNA"/>
</dbReference>
<dbReference type="PIRSF" id="PIRSF017393">
    <property type="entry name" value="MTase_SAV2177"/>
    <property type="match status" value="1"/>
</dbReference>
<dbReference type="GO" id="GO:0032259">
    <property type="term" value="P:methylation"/>
    <property type="evidence" value="ECO:0007669"/>
    <property type="project" value="UniProtKB-KW"/>
</dbReference>
<keyword evidence="1" id="KW-0808">Transferase</keyword>
<dbReference type="InterPro" id="IPR029063">
    <property type="entry name" value="SAM-dependent_MTases_sf"/>
</dbReference>
<name>A0ABN3PNC6_9ACTN</name>
<sequence length="269" mass="29652">MTGASEFRPAAEIDTTVSHSARIWDYWLGGKENYPVDRELGDQIEKVLPDIVTQARADRAFLSRAVRFLGEAGIRQYLDIGTGLPTVDNTHTVAQRVAPESRIVYVDNDPLVLTHARALLTSTPEGATDYLDADMHDPDTILEGAAATLDFGRPVAITMLGVLWHVMDDAEAQSIVDRLLDEVPAGSYLAIAHPTIEVTGERMAEAIRQWNRFGKPPGKHRGPAELARFFDRLELVEPGIVSCTLWRPEATPFGEPEPIDQFCGVGRKP</sequence>
<keyword evidence="2" id="KW-1185">Reference proteome</keyword>
<dbReference type="Pfam" id="PF04672">
    <property type="entry name" value="Methyltransf_19"/>
    <property type="match status" value="1"/>
</dbReference>
<reference evidence="1 2" key="1">
    <citation type="journal article" date="2019" name="Int. J. Syst. Evol. Microbiol.">
        <title>The Global Catalogue of Microorganisms (GCM) 10K type strain sequencing project: providing services to taxonomists for standard genome sequencing and annotation.</title>
        <authorList>
            <consortium name="The Broad Institute Genomics Platform"/>
            <consortium name="The Broad Institute Genome Sequencing Center for Infectious Disease"/>
            <person name="Wu L."/>
            <person name="Ma J."/>
        </authorList>
    </citation>
    <scope>NUCLEOTIDE SEQUENCE [LARGE SCALE GENOMIC DNA]</scope>
    <source>
        <strain evidence="1 2">JCM 6833</strain>
    </source>
</reference>
<dbReference type="InterPro" id="IPR006764">
    <property type="entry name" value="SAM_dep_MeTrfase_SAV2177_type"/>
</dbReference>
<dbReference type="SUPFAM" id="SSF53335">
    <property type="entry name" value="S-adenosyl-L-methionine-dependent methyltransferases"/>
    <property type="match status" value="1"/>
</dbReference>
<organism evidence="1 2">
    <name type="scientific">Actinomadura fulvescens</name>
    <dbReference type="NCBI Taxonomy" id="46160"/>
    <lineage>
        <taxon>Bacteria</taxon>
        <taxon>Bacillati</taxon>
        <taxon>Actinomycetota</taxon>
        <taxon>Actinomycetes</taxon>
        <taxon>Streptosporangiales</taxon>
        <taxon>Thermomonosporaceae</taxon>
        <taxon>Actinomadura</taxon>
    </lineage>
</organism>
<evidence type="ECO:0000313" key="2">
    <source>
        <dbReference type="Proteomes" id="UP001501509"/>
    </source>
</evidence>
<dbReference type="GO" id="GO:0008168">
    <property type="term" value="F:methyltransferase activity"/>
    <property type="evidence" value="ECO:0007669"/>
    <property type="project" value="UniProtKB-KW"/>
</dbReference>
<dbReference type="RefSeq" id="WP_344540564.1">
    <property type="nucleotide sequence ID" value="NZ_BAAATD010000003.1"/>
</dbReference>
<evidence type="ECO:0000313" key="1">
    <source>
        <dbReference type="EMBL" id="GAA2590766.1"/>
    </source>
</evidence>
<accession>A0ABN3PNC6</accession>
<gene>
    <name evidence="1" type="ORF">GCM10010411_24630</name>
</gene>